<protein>
    <recommendedName>
        <fullName evidence="6">Protein HGH1 homolog</fullName>
    </recommendedName>
</protein>
<dbReference type="SUPFAM" id="SSF48371">
    <property type="entry name" value="ARM repeat"/>
    <property type="match status" value="1"/>
</dbReference>
<dbReference type="PANTHER" id="PTHR13387:SF9">
    <property type="entry name" value="PROTEIN HGH1 HOMOLOG"/>
    <property type="match status" value="1"/>
</dbReference>
<evidence type="ECO:0000259" key="2">
    <source>
        <dbReference type="Pfam" id="PF04063"/>
    </source>
</evidence>
<dbReference type="EMBL" id="DUZY01000001">
    <property type="protein sequence ID" value="DAD24627.1"/>
    <property type="molecule type" value="Genomic_DNA"/>
</dbReference>
<reference evidence="4 5" key="1">
    <citation type="journal article" date="2020" name="Mol. Biol. Evol.">
        <title>Distinct Expression and Methylation Patterns for Genes with Different Fates following a Single Whole-Genome Duplication in Flowering Plants.</title>
        <authorList>
            <person name="Shi T."/>
            <person name="Rahmani R.S."/>
            <person name="Gugger P.F."/>
            <person name="Wang M."/>
            <person name="Li H."/>
            <person name="Zhang Y."/>
            <person name="Li Z."/>
            <person name="Wang Q."/>
            <person name="Van de Peer Y."/>
            <person name="Marchal K."/>
            <person name="Chen J."/>
        </authorList>
    </citation>
    <scope>NUCLEOTIDE SEQUENCE [LARGE SCALE GENOMIC DNA]</scope>
    <source>
        <tissue evidence="4">Leaf</tissue>
    </source>
</reference>
<feature type="domain" description="Protein HGH1 C-terminal" evidence="3">
    <location>
        <begin position="180"/>
        <end position="223"/>
    </location>
</feature>
<proteinExistence type="inferred from homology"/>
<dbReference type="InterPro" id="IPR016024">
    <property type="entry name" value="ARM-type_fold"/>
</dbReference>
<comment type="caution">
    <text evidence="4">The sequence shown here is derived from an EMBL/GenBank/DDBJ whole genome shotgun (WGS) entry which is preliminary data.</text>
</comment>
<evidence type="ECO:0000313" key="5">
    <source>
        <dbReference type="Proteomes" id="UP000607653"/>
    </source>
</evidence>
<feature type="domain" description="Protein HGH1 N-terminal" evidence="2">
    <location>
        <begin position="86"/>
        <end position="165"/>
    </location>
</feature>
<gene>
    <name evidence="4" type="ORF">HUJ06_026091</name>
</gene>
<dbReference type="PANTHER" id="PTHR13387">
    <property type="entry name" value="PROTEIN HGH1 HOMOLOG"/>
    <property type="match status" value="1"/>
</dbReference>
<evidence type="ECO:0000313" key="4">
    <source>
        <dbReference type="EMBL" id="DAD24627.1"/>
    </source>
</evidence>
<dbReference type="InterPro" id="IPR007206">
    <property type="entry name" value="Protein_HGH1_C"/>
</dbReference>
<comment type="similarity">
    <text evidence="1">Belongs to the HGH1 family.</text>
</comment>
<accession>A0A822XWC5</accession>
<dbReference type="Pfam" id="PF04064">
    <property type="entry name" value="DUF384"/>
    <property type="match status" value="1"/>
</dbReference>
<dbReference type="AlphaFoldDB" id="A0A822XWC5"/>
<dbReference type="InterPro" id="IPR039717">
    <property type="entry name" value="Hgh1"/>
</dbReference>
<name>A0A822XWC5_NELNU</name>
<dbReference type="Pfam" id="PF04063">
    <property type="entry name" value="DUF383"/>
    <property type="match status" value="1"/>
</dbReference>
<evidence type="ECO:0008006" key="6">
    <source>
        <dbReference type="Google" id="ProtNLM"/>
    </source>
</evidence>
<evidence type="ECO:0000259" key="3">
    <source>
        <dbReference type="Pfam" id="PF04064"/>
    </source>
</evidence>
<sequence>MHWNPCPNGTDWRLHVSYVSLPMKKTFRTISKDDVMLSLSCYLEILLPPLSCLLGEKKDVSELATEALINLSQISELSAKMVTIRDCSIAQLLIVILINLTQSDAGIASLLQTGDDKIQGSYVMKLVRSFCSSSSEMREDPFEHVASILVNISVANRTQKMPLKLGVHVDPELKVQALEAIYLIDLHEAGRRNLWPVNGLRILQVGYEDEEDTKVMEAYEQKVSPWFLLFSPPIDFSTVEIETCNEMNQNSTG</sequence>
<dbReference type="Proteomes" id="UP000607653">
    <property type="component" value="Unassembled WGS sequence"/>
</dbReference>
<keyword evidence="5" id="KW-1185">Reference proteome</keyword>
<evidence type="ECO:0000256" key="1">
    <source>
        <dbReference type="ARBA" id="ARBA00006712"/>
    </source>
</evidence>
<organism evidence="4 5">
    <name type="scientific">Nelumbo nucifera</name>
    <name type="common">Sacred lotus</name>
    <dbReference type="NCBI Taxonomy" id="4432"/>
    <lineage>
        <taxon>Eukaryota</taxon>
        <taxon>Viridiplantae</taxon>
        <taxon>Streptophyta</taxon>
        <taxon>Embryophyta</taxon>
        <taxon>Tracheophyta</taxon>
        <taxon>Spermatophyta</taxon>
        <taxon>Magnoliopsida</taxon>
        <taxon>Proteales</taxon>
        <taxon>Nelumbonaceae</taxon>
        <taxon>Nelumbo</taxon>
    </lineage>
</organism>
<dbReference type="InterPro" id="IPR007205">
    <property type="entry name" value="Protein_HGH1_N"/>
</dbReference>